<proteinExistence type="predicted"/>
<evidence type="ECO:0000313" key="4">
    <source>
        <dbReference type="EMBL" id="KAA8632529.1"/>
    </source>
</evidence>
<dbReference type="EMBL" id="NMPR01000053">
    <property type="protein sequence ID" value="KAA8632529.1"/>
    <property type="molecule type" value="Genomic_DNA"/>
</dbReference>
<reference evidence="4 5" key="1">
    <citation type="submission" date="2017-07" db="EMBL/GenBank/DDBJ databases">
        <title>Genome sequence of the Sordaria macrospora wild type strain R19027.</title>
        <authorList>
            <person name="Nowrousian M."/>
            <person name="Teichert I."/>
            <person name="Kueck U."/>
        </authorList>
    </citation>
    <scope>NUCLEOTIDE SEQUENCE [LARGE SCALE GENOMIC DNA]</scope>
    <source>
        <strain evidence="4 5">R19027</strain>
        <tissue evidence="4">Mycelium</tissue>
    </source>
</reference>
<dbReference type="GO" id="GO:0000329">
    <property type="term" value="C:fungal-type vacuole membrane"/>
    <property type="evidence" value="ECO:0007669"/>
    <property type="project" value="TreeGrafter"/>
</dbReference>
<gene>
    <name evidence="4" type="ORF">SMACR_05710</name>
</gene>
<organism evidence="4 5">
    <name type="scientific">Sordaria macrospora</name>
    <dbReference type="NCBI Taxonomy" id="5147"/>
    <lineage>
        <taxon>Eukaryota</taxon>
        <taxon>Fungi</taxon>
        <taxon>Dikarya</taxon>
        <taxon>Ascomycota</taxon>
        <taxon>Pezizomycotina</taxon>
        <taxon>Sordariomycetes</taxon>
        <taxon>Sordariomycetidae</taxon>
        <taxon>Sordariales</taxon>
        <taxon>Sordariaceae</taxon>
        <taxon>Sordaria</taxon>
    </lineage>
</organism>
<feature type="chain" id="PRO_5035844997" description="FAS1 domain-containing protein" evidence="2">
    <location>
        <begin position="19"/>
        <end position="353"/>
    </location>
</feature>
<dbReference type="Gene3D" id="2.30.180.10">
    <property type="entry name" value="FAS1 domain"/>
    <property type="match status" value="1"/>
</dbReference>
<dbReference type="InterPro" id="IPR050904">
    <property type="entry name" value="Adhesion/Biosynth-related"/>
</dbReference>
<accession>A0A8S8ZSZ1</accession>
<dbReference type="PANTHER" id="PTHR10900">
    <property type="entry name" value="PERIOSTIN-RELATED"/>
    <property type="match status" value="1"/>
</dbReference>
<dbReference type="AlphaFoldDB" id="A0A8S8ZSZ1"/>
<dbReference type="SMART" id="SM00554">
    <property type="entry name" value="FAS1"/>
    <property type="match status" value="1"/>
</dbReference>
<evidence type="ECO:0000259" key="3">
    <source>
        <dbReference type="PROSITE" id="PS50213"/>
    </source>
</evidence>
<feature type="region of interest" description="Disordered" evidence="1">
    <location>
        <begin position="302"/>
        <end position="331"/>
    </location>
</feature>
<dbReference type="SUPFAM" id="SSF82153">
    <property type="entry name" value="FAS1 domain"/>
    <property type="match status" value="1"/>
</dbReference>
<keyword evidence="2" id="KW-0732">Signal</keyword>
<feature type="domain" description="FAS1" evidence="3">
    <location>
        <begin position="174"/>
        <end position="300"/>
    </location>
</feature>
<evidence type="ECO:0000256" key="1">
    <source>
        <dbReference type="SAM" id="MobiDB-lite"/>
    </source>
</evidence>
<dbReference type="Pfam" id="PF02469">
    <property type="entry name" value="Fasciclin"/>
    <property type="match status" value="1"/>
</dbReference>
<dbReference type="VEuPathDB" id="FungiDB:SMAC_05710"/>
<feature type="compositionally biased region" description="Acidic residues" evidence="1">
    <location>
        <begin position="310"/>
        <end position="319"/>
    </location>
</feature>
<dbReference type="GO" id="GO:0016236">
    <property type="term" value="P:macroautophagy"/>
    <property type="evidence" value="ECO:0007669"/>
    <property type="project" value="TreeGrafter"/>
</dbReference>
<dbReference type="PANTHER" id="PTHR10900:SF77">
    <property type="entry name" value="FI19380P1"/>
    <property type="match status" value="1"/>
</dbReference>
<dbReference type="OMA" id="YATNNTQ"/>
<sequence>MIPRHILLALSAATFASADTLINTLQQNGFNDFASIYQDADPSILSSVDAGSNMIIYASKNVQGTTNSTLRRRDTTTNTQIAAMSSVQNTASSSKKLRFKRQNADSSPAVYQSLLNDPEIVNLGQGVNQSLVEKPVEGVPTVFAGAGKAVPVVGDDITFDGGVIRPVDSLLEIPGSIANTLTLFPQLSNLTALLIQYNLVEPVSEAAGITVLAPEDSAFAAVDTSGLTDEQIVAILSQHVIVNYVGYSPLLKDGQVLNTLANGTVTVAVRDSGVYFNGAKVTAADVIVGNGVVHTVASVVGSEGAGVPEDGGDDTENPENPENPPATGAAGRVGLGLKTLGLSALGMAVAALF</sequence>
<protein>
    <recommendedName>
        <fullName evidence="3">FAS1 domain-containing protein</fullName>
    </recommendedName>
</protein>
<dbReference type="PROSITE" id="PS50213">
    <property type="entry name" value="FAS1"/>
    <property type="match status" value="1"/>
</dbReference>
<dbReference type="Proteomes" id="UP000433876">
    <property type="component" value="Unassembled WGS sequence"/>
</dbReference>
<evidence type="ECO:0000256" key="2">
    <source>
        <dbReference type="SAM" id="SignalP"/>
    </source>
</evidence>
<comment type="caution">
    <text evidence="4">The sequence shown here is derived from an EMBL/GenBank/DDBJ whole genome shotgun (WGS) entry which is preliminary data.</text>
</comment>
<feature type="signal peptide" evidence="2">
    <location>
        <begin position="1"/>
        <end position="18"/>
    </location>
</feature>
<name>A0A8S8ZSZ1_SORMA</name>
<dbReference type="InterPro" id="IPR000782">
    <property type="entry name" value="FAS1_domain"/>
</dbReference>
<evidence type="ECO:0000313" key="5">
    <source>
        <dbReference type="Proteomes" id="UP000433876"/>
    </source>
</evidence>
<dbReference type="InterPro" id="IPR036378">
    <property type="entry name" value="FAS1_dom_sf"/>
</dbReference>